<reference evidence="3 4" key="1">
    <citation type="submission" date="2024-05" db="EMBL/GenBank/DDBJ databases">
        <authorList>
            <person name="Zhao H."/>
            <person name="Xu Y."/>
            <person name="Lin S."/>
            <person name="Spain J.C."/>
            <person name="Zhou N.-Y."/>
        </authorList>
    </citation>
    <scope>NUCLEOTIDE SEQUENCE [LARGE SCALE GENOMIC DNA]</scope>
    <source>
        <strain evidence="3 4">NEAU-NG30</strain>
    </source>
</reference>
<protein>
    <submittedName>
        <fullName evidence="3">Helix-turn-helix transcriptional regulator</fullName>
    </submittedName>
</protein>
<dbReference type="PROSITE" id="PS50943">
    <property type="entry name" value="HTH_CROC1"/>
    <property type="match status" value="1"/>
</dbReference>
<sequence length="250" mass="27467">MTSAGGWVRSQRKRLGMSVLDAAAKAGIDRSIIGHLELGDVPFTLPYVARIADALGVPREELVVRAVYDFAPPERGTSRPHRPEPAVPGEDALRAAERAATDMQISPDRYRIGDVTDGAWCLVPDGDGWAVFWTQDGRRTDVATFPAAEEAVGYFVGRLYLHRDALREEMPEAQSPIADRTIQYPGRVPRPIQPASPRARNELAAPQPPAFQHRDFAPKGTQGHRKLIEQRGPADVAGPDASIRRRRLDG</sequence>
<dbReference type="RefSeq" id="WP_348951800.1">
    <property type="nucleotide sequence ID" value="NZ_JBDZYD010000005.1"/>
</dbReference>
<feature type="region of interest" description="Disordered" evidence="1">
    <location>
        <begin position="199"/>
        <end position="250"/>
    </location>
</feature>
<gene>
    <name evidence="3" type="ORF">ABJI51_16775</name>
</gene>
<dbReference type="Proteomes" id="UP001440984">
    <property type="component" value="Unassembled WGS sequence"/>
</dbReference>
<dbReference type="CDD" id="cd00093">
    <property type="entry name" value="HTH_XRE"/>
    <property type="match status" value="1"/>
</dbReference>
<evidence type="ECO:0000256" key="1">
    <source>
        <dbReference type="SAM" id="MobiDB-lite"/>
    </source>
</evidence>
<comment type="caution">
    <text evidence="3">The sequence shown here is derived from an EMBL/GenBank/DDBJ whole genome shotgun (WGS) entry which is preliminary data.</text>
</comment>
<dbReference type="SMART" id="SM00530">
    <property type="entry name" value="HTH_XRE"/>
    <property type="match status" value="1"/>
</dbReference>
<dbReference type="SUPFAM" id="SSF47413">
    <property type="entry name" value="lambda repressor-like DNA-binding domains"/>
    <property type="match status" value="1"/>
</dbReference>
<accession>A0ABV0LEM2</accession>
<dbReference type="Gene3D" id="1.10.260.40">
    <property type="entry name" value="lambda repressor-like DNA-binding domains"/>
    <property type="match status" value="1"/>
</dbReference>
<name>A0ABV0LEM2_9PSEU</name>
<evidence type="ECO:0000313" key="3">
    <source>
        <dbReference type="EMBL" id="MEQ0560742.1"/>
    </source>
</evidence>
<dbReference type="EMBL" id="JBDZYD010000005">
    <property type="protein sequence ID" value="MEQ0560742.1"/>
    <property type="molecule type" value="Genomic_DNA"/>
</dbReference>
<dbReference type="InterPro" id="IPR001387">
    <property type="entry name" value="Cro/C1-type_HTH"/>
</dbReference>
<keyword evidence="4" id="KW-1185">Reference proteome</keyword>
<evidence type="ECO:0000259" key="2">
    <source>
        <dbReference type="PROSITE" id="PS50943"/>
    </source>
</evidence>
<evidence type="ECO:0000313" key="4">
    <source>
        <dbReference type="Proteomes" id="UP001440984"/>
    </source>
</evidence>
<organism evidence="3 4">
    <name type="scientific">Amycolatopsis melonis</name>
    <dbReference type="NCBI Taxonomy" id="3156488"/>
    <lineage>
        <taxon>Bacteria</taxon>
        <taxon>Bacillati</taxon>
        <taxon>Actinomycetota</taxon>
        <taxon>Actinomycetes</taxon>
        <taxon>Pseudonocardiales</taxon>
        <taxon>Pseudonocardiaceae</taxon>
        <taxon>Amycolatopsis</taxon>
    </lineage>
</organism>
<dbReference type="InterPro" id="IPR010982">
    <property type="entry name" value="Lambda_DNA-bd_dom_sf"/>
</dbReference>
<dbReference type="Pfam" id="PF01381">
    <property type="entry name" value="HTH_3"/>
    <property type="match status" value="1"/>
</dbReference>
<feature type="domain" description="HTH cro/C1-type" evidence="2">
    <location>
        <begin position="8"/>
        <end position="62"/>
    </location>
</feature>
<proteinExistence type="predicted"/>